<evidence type="ECO:0000256" key="3">
    <source>
        <dbReference type="ARBA" id="ARBA00022833"/>
    </source>
</evidence>
<dbReference type="PRINTS" id="PR00405">
    <property type="entry name" value="REVINTRACTNG"/>
</dbReference>
<evidence type="ECO:0000313" key="8">
    <source>
        <dbReference type="EMBL" id="KAL3817232.1"/>
    </source>
</evidence>
<keyword evidence="9" id="KW-1185">Reference proteome</keyword>
<dbReference type="PROSITE" id="PS50115">
    <property type="entry name" value="ARFGAP"/>
    <property type="match status" value="1"/>
</dbReference>
<gene>
    <name evidence="8" type="ORF">ACHAXA_009519</name>
</gene>
<protein>
    <submittedName>
        <fullName evidence="8">Uncharacterized protein</fullName>
    </submittedName>
</protein>
<dbReference type="SUPFAM" id="SSF50729">
    <property type="entry name" value="PH domain-like"/>
    <property type="match status" value="1"/>
</dbReference>
<dbReference type="EMBL" id="JALLPB020000113">
    <property type="protein sequence ID" value="KAL3817232.1"/>
    <property type="molecule type" value="Genomic_DNA"/>
</dbReference>
<feature type="compositionally biased region" description="Polar residues" evidence="5">
    <location>
        <begin position="53"/>
        <end position="67"/>
    </location>
</feature>
<dbReference type="PANTHER" id="PTHR23180:SF160">
    <property type="entry name" value="ADP-RIBOSYLATION FACTOR GTPASE-ACTIVATING PROTEIN EFFECTOR PROTEIN 1"/>
    <property type="match status" value="1"/>
</dbReference>
<dbReference type="Gene3D" id="1.10.220.150">
    <property type="entry name" value="Arf GTPase activating protein"/>
    <property type="match status" value="1"/>
</dbReference>
<feature type="region of interest" description="Disordered" evidence="5">
    <location>
        <begin position="326"/>
        <end position="350"/>
    </location>
</feature>
<proteinExistence type="predicted"/>
<dbReference type="Gene3D" id="1.25.40.20">
    <property type="entry name" value="Ankyrin repeat-containing domain"/>
    <property type="match status" value="1"/>
</dbReference>
<dbReference type="InterPro" id="IPR001849">
    <property type="entry name" value="PH_domain"/>
</dbReference>
<evidence type="ECO:0000259" key="6">
    <source>
        <dbReference type="PROSITE" id="PS50003"/>
    </source>
</evidence>
<evidence type="ECO:0000256" key="1">
    <source>
        <dbReference type="ARBA" id="ARBA00022723"/>
    </source>
</evidence>
<dbReference type="GO" id="GO:0008270">
    <property type="term" value="F:zinc ion binding"/>
    <property type="evidence" value="ECO:0007669"/>
    <property type="project" value="UniProtKB-KW"/>
</dbReference>
<keyword evidence="3" id="KW-0862">Zinc</keyword>
<reference evidence="8 9" key="1">
    <citation type="submission" date="2024-10" db="EMBL/GenBank/DDBJ databases">
        <title>Updated reference genomes for cyclostephanoid diatoms.</title>
        <authorList>
            <person name="Roberts W.R."/>
            <person name="Alverson A.J."/>
        </authorList>
    </citation>
    <scope>NUCLEOTIDE SEQUENCE [LARGE SCALE GENOMIC DNA]</scope>
    <source>
        <strain evidence="8 9">AJA228-03</strain>
    </source>
</reference>
<dbReference type="SUPFAM" id="SSF48403">
    <property type="entry name" value="Ankyrin repeat"/>
    <property type="match status" value="1"/>
</dbReference>
<accession>A0ABD3RYE4</accession>
<organism evidence="8 9">
    <name type="scientific">Cyclostephanos tholiformis</name>
    <dbReference type="NCBI Taxonomy" id="382380"/>
    <lineage>
        <taxon>Eukaryota</taxon>
        <taxon>Sar</taxon>
        <taxon>Stramenopiles</taxon>
        <taxon>Ochrophyta</taxon>
        <taxon>Bacillariophyta</taxon>
        <taxon>Coscinodiscophyceae</taxon>
        <taxon>Thalassiosirophycidae</taxon>
        <taxon>Stephanodiscales</taxon>
        <taxon>Stephanodiscaceae</taxon>
        <taxon>Cyclostephanos</taxon>
    </lineage>
</organism>
<evidence type="ECO:0000313" key="9">
    <source>
        <dbReference type="Proteomes" id="UP001530377"/>
    </source>
</evidence>
<dbReference type="InterPro" id="IPR001164">
    <property type="entry name" value="ArfGAP_dom"/>
</dbReference>
<evidence type="ECO:0000259" key="7">
    <source>
        <dbReference type="PROSITE" id="PS50115"/>
    </source>
</evidence>
<dbReference type="AlphaFoldDB" id="A0ABD3RYE4"/>
<feature type="compositionally biased region" description="Acidic residues" evidence="5">
    <location>
        <begin position="14"/>
        <end position="24"/>
    </location>
</feature>
<dbReference type="SUPFAM" id="SSF57863">
    <property type="entry name" value="ArfGap/RecO-like zinc finger"/>
    <property type="match status" value="1"/>
</dbReference>
<dbReference type="InterPro" id="IPR045258">
    <property type="entry name" value="ACAP1/2/3-like"/>
</dbReference>
<dbReference type="PANTHER" id="PTHR23180">
    <property type="entry name" value="CENTAURIN/ARF"/>
    <property type="match status" value="1"/>
</dbReference>
<evidence type="ECO:0000256" key="4">
    <source>
        <dbReference type="PROSITE-ProRule" id="PRU00288"/>
    </source>
</evidence>
<dbReference type="Gene3D" id="1.20.1270.60">
    <property type="entry name" value="Arfaptin homology (AH) domain/BAR domain"/>
    <property type="match status" value="2"/>
</dbReference>
<feature type="domain" description="PH" evidence="6">
    <location>
        <begin position="545"/>
        <end position="664"/>
    </location>
</feature>
<dbReference type="PROSITE" id="PS50003">
    <property type="entry name" value="PH_DOMAIN"/>
    <property type="match status" value="1"/>
</dbReference>
<dbReference type="InterPro" id="IPR011993">
    <property type="entry name" value="PH-like_dom_sf"/>
</dbReference>
<dbReference type="Pfam" id="PF00169">
    <property type="entry name" value="PH"/>
    <property type="match status" value="1"/>
</dbReference>
<evidence type="ECO:0000256" key="2">
    <source>
        <dbReference type="ARBA" id="ARBA00022771"/>
    </source>
</evidence>
<dbReference type="Proteomes" id="UP001530377">
    <property type="component" value="Unassembled WGS sequence"/>
</dbReference>
<keyword evidence="2 4" id="KW-0863">Zinc-finger</keyword>
<feature type="region of interest" description="Disordered" evidence="5">
    <location>
        <begin position="1"/>
        <end position="89"/>
    </location>
</feature>
<dbReference type="SUPFAM" id="SSF103657">
    <property type="entry name" value="BAR/IMD domain-like"/>
    <property type="match status" value="2"/>
</dbReference>
<dbReference type="Pfam" id="PF01412">
    <property type="entry name" value="ArfGap"/>
    <property type="match status" value="1"/>
</dbReference>
<feature type="domain" description="Arf-GAP" evidence="7">
    <location>
        <begin position="734"/>
        <end position="863"/>
    </location>
</feature>
<dbReference type="InterPro" id="IPR037278">
    <property type="entry name" value="ARFGAP/RecO"/>
</dbReference>
<feature type="compositionally biased region" description="Low complexity" evidence="5">
    <location>
        <begin position="1"/>
        <end position="13"/>
    </location>
</feature>
<dbReference type="InterPro" id="IPR038508">
    <property type="entry name" value="ArfGAP_dom_sf"/>
</dbReference>
<dbReference type="SMART" id="SM00233">
    <property type="entry name" value="PH"/>
    <property type="match status" value="1"/>
</dbReference>
<dbReference type="InterPro" id="IPR027267">
    <property type="entry name" value="AH/BAR_dom_sf"/>
</dbReference>
<dbReference type="Gene3D" id="2.30.29.30">
    <property type="entry name" value="Pleckstrin-homology domain (PH domain)/Phosphotyrosine-binding domain (PTB)"/>
    <property type="match status" value="1"/>
</dbReference>
<dbReference type="CDD" id="cd08204">
    <property type="entry name" value="ArfGap"/>
    <property type="match status" value="1"/>
</dbReference>
<sequence>MASAAPPSGSSSPNDDDDDDDDHGDEGRLHPPIRRASRSLVEDFGSFAVGDASKTTSEATMMPTSPSVARYADAPPSDPSPDDAADALPISSPIRTMRGTSMMTKAAPEPSSAIPSFTSDSPYLQSYIDREMRDLHVLAETLRDISARARTFGKCGALMAEATRRLSGSCRLNPADAGSAQDENDLAGMMKERRQSIGEEMTQELSVLADILDEVADAQSSLCQSLEASLSLSLEAFAGVELNEATRLRTEGEIMSENAEGSFSRYMHGRHTERANMAGGMIGGDGGGGGGITMDGLDHQNFVSSWNKLSDHVGSQFKNWNRAVSDVSSGVSSGGEGSNSSHGGEAKRKLKNLRDRMQNRAGGKDDEERDPALATAEAAANLRHNLQQIKLTQANSELKRFQLLRRLDSIKTSRNIELGESTLASLNGLRTYFYNCSDMIDHITPKLAQLQKKQAQARKKHDALQAPWEMKQKSLTAAIGEVGAAAADAGAIADAIRKGQVEDLDERALSGHPSTLEEIERSVRFWELPSQLNIGSLYQRKPTNGVIVESWLYKKSSNRLSLNQWTKRWFLLDNKGVYYLKGAEDTKKGGDNSSGNAPKDYMERIKVCDILLCTVREINCKSKGNHSLRFCFEIISPNSKAYLLQACGPEDYKMWVSGIRSCIEQQLVHGKLPTENMLLGSAKQSKRKTGRTNFKEDQVETECITYCDEDDDDNVIVNRRRGSLFDGNIPDRLSRQNSDIKNVLVPKILNANPVCADCDNIDPDWASLNLGVVICIECSGVHRSLGVHVSKVRSLRLDGLTEVEYKLLLELGNRNVNRVWEAGLHTQKGWTKPSGGASRKAKEEWIKSKYLWKGFLEYQAEDGHDQADRETKVNIELYEAARRGDLLAIQEALAKGGSVEWRNESEGGKMALHICVLGQPADEKDLDSWKGIECTELLIQNGAKLAAQDLDHHKPLDCAVVGNGRREMIEYLSAKSSPS</sequence>
<name>A0ABD3RYE4_9STRA</name>
<comment type="caution">
    <text evidence="8">The sequence shown here is derived from an EMBL/GenBank/DDBJ whole genome shotgun (WGS) entry which is preliminary data.</text>
</comment>
<dbReference type="SMART" id="SM00105">
    <property type="entry name" value="ArfGap"/>
    <property type="match status" value="1"/>
</dbReference>
<dbReference type="InterPro" id="IPR036770">
    <property type="entry name" value="Ankyrin_rpt-contain_sf"/>
</dbReference>
<evidence type="ECO:0000256" key="5">
    <source>
        <dbReference type="SAM" id="MobiDB-lite"/>
    </source>
</evidence>
<keyword evidence="1" id="KW-0479">Metal-binding</keyword>